<dbReference type="PROSITE" id="PS51671">
    <property type="entry name" value="ACT"/>
    <property type="match status" value="2"/>
</dbReference>
<name>A0A9D4ZVC2_PEA</name>
<keyword evidence="14" id="KW-0418">Kinase</keyword>
<dbReference type="SUPFAM" id="SSF53633">
    <property type="entry name" value="Carbamate kinase-like"/>
    <property type="match status" value="1"/>
</dbReference>
<evidence type="ECO:0000256" key="8">
    <source>
        <dbReference type="ARBA" id="ARBA00010046"/>
    </source>
</evidence>
<evidence type="ECO:0000256" key="10">
    <source>
        <dbReference type="ARBA" id="ARBA00022679"/>
    </source>
</evidence>
<dbReference type="GO" id="GO:0004072">
    <property type="term" value="F:aspartate kinase activity"/>
    <property type="evidence" value="ECO:0007669"/>
    <property type="project" value="UniProtKB-EC"/>
</dbReference>
<sequence>MAPQNGTDCKWMDTREVLIVHPTGSNQVDPDYLESEQKLEKWYSRNPCKVIIATGFIASTPKNIPTTLKRDGSDFSAAIMGSLLRAGQVTIWTDVDGVYSADPRKVSEAVILKTLSYQEAWEMSYFGANVLHPRTIIPVMKYGIPILIRNIFNLSAPGTKICHPAVNDNEDMANLQNLVKGFATIDNLALVNVEGTGMAGVPGTASAIFSAVKDVGANVIMISQASSEHSVCFAVPETEVKAVAEALQSRFRQALDNGRLSQVAIIPNCSILAAVGQKMASTPGVSATLFNALAKASINVRAIAQGCSEYNITVVVKREDCIKALRAVHSRFYLSRTTIAMGIIGPGLIGSTLLDQLRDQTSVLKEEFNIDLRVMGILGSKSMLLSHGGIDLASWKELREERGEVANLEKFVQHVHGNHFIPNTALVDCTADPAIAGHYYDWLCKGIHVITPNKKANSGPLDQYLKLRALQRQSYTHYFYEATVGAGLPIVSTLRGLLETGDKILQIEGIFSGTLSYIFNNFKDGRAFSEVVGEAKEAGFTEPDPRDDLSGTDVARKVIILARESGLKLELSNIPVESLVPEPLRVCASAQEFMQQLPKFDPEFAKKQEGAENAGEVLRYVGVVDVTNKKGFVELRRYKKDHPFAQLSGSDNIIAFTTRRYKNQPLIVRGPGAGAQVTAGGIFSDILRLASYLGAPS</sequence>
<dbReference type="Pfam" id="PF03447">
    <property type="entry name" value="NAD_binding_3"/>
    <property type="match status" value="1"/>
</dbReference>
<dbReference type="PANTHER" id="PTHR43070">
    <property type="match status" value="1"/>
</dbReference>
<dbReference type="InterPro" id="IPR019811">
    <property type="entry name" value="HDH_CS"/>
</dbReference>
<dbReference type="FunFam" id="3.40.50.720:FF:000083">
    <property type="entry name" value="Bifunctional aspartokinase/homoserine dehydrogenase"/>
    <property type="match status" value="1"/>
</dbReference>
<dbReference type="Pfam" id="PF22468">
    <property type="entry name" value="ACT_9"/>
    <property type="match status" value="2"/>
</dbReference>
<dbReference type="InterPro" id="IPR045865">
    <property type="entry name" value="ACT-like_dom_sf"/>
</dbReference>
<dbReference type="Gene3D" id="3.30.360.10">
    <property type="entry name" value="Dihydrodipicolinate Reductase, domain 2"/>
    <property type="match status" value="1"/>
</dbReference>
<dbReference type="GO" id="GO:0009085">
    <property type="term" value="P:lysine biosynthetic process"/>
    <property type="evidence" value="ECO:0007669"/>
    <property type="project" value="UniProtKB-KW"/>
</dbReference>
<evidence type="ECO:0000256" key="5">
    <source>
        <dbReference type="ARBA" id="ARBA00005062"/>
    </source>
</evidence>
<evidence type="ECO:0000313" key="27">
    <source>
        <dbReference type="EMBL" id="KAI5385104.1"/>
    </source>
</evidence>
<keyword evidence="16" id="KW-0521">NADP</keyword>
<dbReference type="CDD" id="cd04921">
    <property type="entry name" value="ACT_AKi-HSDH-ThrA-like_1"/>
    <property type="match status" value="1"/>
</dbReference>
<evidence type="ECO:0000256" key="3">
    <source>
        <dbReference type="ARBA" id="ARBA00004986"/>
    </source>
</evidence>
<comment type="similarity">
    <text evidence="7">In the C-terminal section; belongs to the homoserine dehydrogenase family.</text>
</comment>
<dbReference type="CDD" id="cd04922">
    <property type="entry name" value="ACT_AKi-HSDH-ThrA_2"/>
    <property type="match status" value="1"/>
</dbReference>
<keyword evidence="17" id="KW-0560">Oxidoreductase</keyword>
<dbReference type="Gene3D" id="3.40.50.720">
    <property type="entry name" value="NAD(P)-binding Rossmann-like Domain"/>
    <property type="match status" value="1"/>
</dbReference>
<keyword evidence="13" id="KW-0547">Nucleotide-binding</keyword>
<dbReference type="InterPro" id="IPR036393">
    <property type="entry name" value="AceGlu_kinase-like_sf"/>
</dbReference>
<dbReference type="GO" id="GO:0009088">
    <property type="term" value="P:threonine biosynthetic process"/>
    <property type="evidence" value="ECO:0007669"/>
    <property type="project" value="UniProtKB-KW"/>
</dbReference>
<evidence type="ECO:0000256" key="12">
    <source>
        <dbReference type="ARBA" id="ARBA00022723"/>
    </source>
</evidence>
<comment type="pathway">
    <text evidence="4">Amino-acid biosynthesis; L-threonine biosynthesis; L-threonine from L-aspartate: step 3/5.</text>
</comment>
<dbReference type="PANTHER" id="PTHR43070:SF8">
    <property type="entry name" value="ASPARTOKINASE-HOMOSERINE DEHYDROGENASE"/>
    <property type="match status" value="1"/>
</dbReference>
<dbReference type="Gramene" id="Psat07G0192000-T2">
    <property type="protein sequence ID" value="KAI5385104.1"/>
    <property type="gene ID" value="KIW84_071920"/>
</dbReference>
<evidence type="ECO:0000256" key="22">
    <source>
        <dbReference type="ARBA" id="ARBA00023268"/>
    </source>
</evidence>
<keyword evidence="11" id="KW-0791">Threonine biosynthesis</keyword>
<comment type="pathway">
    <text evidence="2">Amino-acid biosynthesis; L-lysine biosynthesis via DAP pathway; (S)-tetrahydrodipicolinate from L-aspartate: step 1/4.</text>
</comment>
<dbReference type="InterPro" id="IPR002912">
    <property type="entry name" value="ACT_dom"/>
</dbReference>
<proteinExistence type="inferred from homology"/>
<dbReference type="PROSITE" id="PS01042">
    <property type="entry name" value="HOMOSER_DHGENASE"/>
    <property type="match status" value="1"/>
</dbReference>
<evidence type="ECO:0000256" key="6">
    <source>
        <dbReference type="ARBA" id="ARBA00005139"/>
    </source>
</evidence>
<reference evidence="27 28" key="1">
    <citation type="journal article" date="2022" name="Nat. Genet.">
        <title>Improved pea reference genome and pan-genome highlight genomic features and evolutionary characteristics.</title>
        <authorList>
            <person name="Yang T."/>
            <person name="Liu R."/>
            <person name="Luo Y."/>
            <person name="Hu S."/>
            <person name="Wang D."/>
            <person name="Wang C."/>
            <person name="Pandey M.K."/>
            <person name="Ge S."/>
            <person name="Xu Q."/>
            <person name="Li N."/>
            <person name="Li G."/>
            <person name="Huang Y."/>
            <person name="Saxena R.K."/>
            <person name="Ji Y."/>
            <person name="Li M."/>
            <person name="Yan X."/>
            <person name="He Y."/>
            <person name="Liu Y."/>
            <person name="Wang X."/>
            <person name="Xiang C."/>
            <person name="Varshney R.K."/>
            <person name="Ding H."/>
            <person name="Gao S."/>
            <person name="Zong X."/>
        </authorList>
    </citation>
    <scope>NUCLEOTIDE SEQUENCE [LARGE SCALE GENOMIC DNA]</scope>
    <source>
        <strain evidence="27 28">cv. Zhongwan 6</strain>
    </source>
</reference>
<keyword evidence="19" id="KW-0915">Sodium</keyword>
<keyword evidence="20" id="KW-0457">Lysine biosynthesis</keyword>
<evidence type="ECO:0000256" key="17">
    <source>
        <dbReference type="ARBA" id="ARBA00023002"/>
    </source>
</evidence>
<dbReference type="GO" id="GO:0009086">
    <property type="term" value="P:methionine biosynthetic process"/>
    <property type="evidence" value="ECO:0007669"/>
    <property type="project" value="UniProtKB-KW"/>
</dbReference>
<accession>A0A9D4ZVC2</accession>
<dbReference type="AlphaFoldDB" id="A0A9D4ZVC2"/>
<evidence type="ECO:0000256" key="4">
    <source>
        <dbReference type="ARBA" id="ARBA00005056"/>
    </source>
</evidence>
<evidence type="ECO:0000256" key="24">
    <source>
        <dbReference type="ARBA" id="ARBA00048561"/>
    </source>
</evidence>
<dbReference type="SUPFAM" id="SSF55347">
    <property type="entry name" value="Glyceraldehyde-3-phosphate dehydrogenase-like, C-terminal domain"/>
    <property type="match status" value="1"/>
</dbReference>
<comment type="function">
    <text evidence="23">Bifunctional aspartate kinase and homoserine dehydrogenase that catalyzes the first and the third steps toward the synthesis of lysine, methionine and threonine from aspartate.</text>
</comment>
<evidence type="ECO:0000256" key="16">
    <source>
        <dbReference type="ARBA" id="ARBA00022857"/>
    </source>
</evidence>
<dbReference type="SUPFAM" id="SSF55021">
    <property type="entry name" value="ACT-like"/>
    <property type="match status" value="2"/>
</dbReference>
<dbReference type="FunFam" id="3.30.70.260:FF:000072">
    <property type="entry name" value="Probable aspartokinase"/>
    <property type="match status" value="1"/>
</dbReference>
<dbReference type="NCBIfam" id="NF006959">
    <property type="entry name" value="PRK09436.1"/>
    <property type="match status" value="1"/>
</dbReference>
<comment type="pathway">
    <text evidence="5">Amino-acid biosynthesis; L-methionine biosynthesis via de novo pathway; L-homoserine from L-aspartate: step 3/3.</text>
</comment>
<dbReference type="InterPro" id="IPR001048">
    <property type="entry name" value="Asp/Glu/Uridylate_kinase"/>
</dbReference>
<keyword evidence="28" id="KW-1185">Reference proteome</keyword>
<feature type="domain" description="ACT" evidence="26">
    <location>
        <begin position="274"/>
        <end position="351"/>
    </location>
</feature>
<dbReference type="GO" id="GO:0050661">
    <property type="term" value="F:NADP binding"/>
    <property type="evidence" value="ECO:0007669"/>
    <property type="project" value="InterPro"/>
</dbReference>
<dbReference type="GO" id="GO:0009090">
    <property type="term" value="P:homoserine biosynthetic process"/>
    <property type="evidence" value="ECO:0007669"/>
    <property type="project" value="TreeGrafter"/>
</dbReference>
<dbReference type="NCBIfam" id="TIGR00657">
    <property type="entry name" value="asp_kinases"/>
    <property type="match status" value="1"/>
</dbReference>
<comment type="catalytic activity">
    <reaction evidence="24">
        <text>L-aspartate + ATP = 4-phospho-L-aspartate + ADP</text>
        <dbReference type="Rhea" id="RHEA:23776"/>
        <dbReference type="ChEBI" id="CHEBI:29991"/>
        <dbReference type="ChEBI" id="CHEBI:30616"/>
        <dbReference type="ChEBI" id="CHEBI:57535"/>
        <dbReference type="ChEBI" id="CHEBI:456216"/>
        <dbReference type="EC" id="2.7.2.4"/>
    </reaction>
    <physiologicalReaction direction="left-to-right" evidence="24">
        <dbReference type="Rhea" id="RHEA:23777"/>
    </physiologicalReaction>
</comment>
<dbReference type="Pfam" id="PF00696">
    <property type="entry name" value="AA_kinase"/>
    <property type="match status" value="1"/>
</dbReference>
<dbReference type="EMBL" id="JAMSHJ010000007">
    <property type="protein sequence ID" value="KAI5385104.1"/>
    <property type="molecule type" value="Genomic_DNA"/>
</dbReference>
<dbReference type="InterPro" id="IPR011147">
    <property type="entry name" value="Bifunc_Aspkin/hSer_DH"/>
</dbReference>
<evidence type="ECO:0000256" key="23">
    <source>
        <dbReference type="ARBA" id="ARBA00044938"/>
    </source>
</evidence>
<evidence type="ECO:0000259" key="26">
    <source>
        <dbReference type="PROSITE" id="PS51671"/>
    </source>
</evidence>
<keyword evidence="21" id="KW-0486">Methionine biosynthesis</keyword>
<evidence type="ECO:0000256" key="2">
    <source>
        <dbReference type="ARBA" id="ARBA00004766"/>
    </source>
</evidence>
<comment type="similarity">
    <text evidence="8">In the N-terminal section; belongs to the aspartokinase family.</text>
</comment>
<dbReference type="Pfam" id="PF00742">
    <property type="entry name" value="Homoserine_dh"/>
    <property type="match status" value="1"/>
</dbReference>
<dbReference type="InterPro" id="IPR001342">
    <property type="entry name" value="HDH_cat"/>
</dbReference>
<evidence type="ECO:0000256" key="13">
    <source>
        <dbReference type="ARBA" id="ARBA00022741"/>
    </source>
</evidence>
<evidence type="ECO:0000256" key="11">
    <source>
        <dbReference type="ARBA" id="ARBA00022697"/>
    </source>
</evidence>
<evidence type="ECO:0000313" key="28">
    <source>
        <dbReference type="Proteomes" id="UP001058974"/>
    </source>
</evidence>
<dbReference type="GO" id="GO:0005524">
    <property type="term" value="F:ATP binding"/>
    <property type="evidence" value="ECO:0007669"/>
    <property type="project" value="UniProtKB-KW"/>
</dbReference>
<evidence type="ECO:0000256" key="15">
    <source>
        <dbReference type="ARBA" id="ARBA00022840"/>
    </source>
</evidence>
<dbReference type="GO" id="GO:0004412">
    <property type="term" value="F:homoserine dehydrogenase activity"/>
    <property type="evidence" value="ECO:0007669"/>
    <property type="project" value="UniProtKB-EC"/>
</dbReference>
<evidence type="ECO:0000256" key="19">
    <source>
        <dbReference type="ARBA" id="ARBA00023053"/>
    </source>
</evidence>
<keyword evidence="9" id="KW-0028">Amino-acid biosynthesis</keyword>
<gene>
    <name evidence="27" type="ORF">KIW84_071920</name>
</gene>
<comment type="caution">
    <text evidence="27">The sequence shown here is derived from an EMBL/GenBank/DDBJ whole genome shotgun (WGS) entry which is preliminary data.</text>
</comment>
<dbReference type="Proteomes" id="UP001058974">
    <property type="component" value="Chromosome 7"/>
</dbReference>
<keyword evidence="15" id="KW-0067">ATP-binding</keyword>
<dbReference type="GO" id="GO:0046872">
    <property type="term" value="F:metal ion binding"/>
    <property type="evidence" value="ECO:0007669"/>
    <property type="project" value="UniProtKB-KW"/>
</dbReference>
<keyword evidence="18" id="KW-0520">NAD</keyword>
<comment type="cofactor">
    <cofactor evidence="1">
        <name>a metal cation</name>
        <dbReference type="ChEBI" id="CHEBI:25213"/>
    </cofactor>
</comment>
<evidence type="ECO:0000256" key="9">
    <source>
        <dbReference type="ARBA" id="ARBA00022605"/>
    </source>
</evidence>
<keyword evidence="22" id="KW-0511">Multifunctional enzyme</keyword>
<dbReference type="InterPro" id="IPR036291">
    <property type="entry name" value="NAD(P)-bd_dom_sf"/>
</dbReference>
<dbReference type="FunFam" id="3.30.2130.10:FF:000001">
    <property type="entry name" value="Bifunctional aspartokinase/homoserine dehydrogenase"/>
    <property type="match status" value="1"/>
</dbReference>
<dbReference type="Gene3D" id="3.30.2130.10">
    <property type="entry name" value="VC0802-like"/>
    <property type="match status" value="1"/>
</dbReference>
<evidence type="ECO:0000256" key="20">
    <source>
        <dbReference type="ARBA" id="ARBA00023154"/>
    </source>
</evidence>
<dbReference type="InterPro" id="IPR054352">
    <property type="entry name" value="ACT_Aspartokinase"/>
</dbReference>
<dbReference type="InterPro" id="IPR001341">
    <property type="entry name" value="Asp_kinase"/>
</dbReference>
<evidence type="ECO:0000256" key="18">
    <source>
        <dbReference type="ARBA" id="ARBA00023027"/>
    </source>
</evidence>
<comment type="catalytic activity">
    <reaction evidence="25">
        <text>L-homoserine + NADP(+) = L-aspartate 4-semialdehyde + NADPH + H(+)</text>
        <dbReference type="Rhea" id="RHEA:15761"/>
        <dbReference type="ChEBI" id="CHEBI:15378"/>
        <dbReference type="ChEBI" id="CHEBI:57476"/>
        <dbReference type="ChEBI" id="CHEBI:57783"/>
        <dbReference type="ChEBI" id="CHEBI:58349"/>
        <dbReference type="ChEBI" id="CHEBI:537519"/>
        <dbReference type="EC" id="1.1.1.3"/>
    </reaction>
    <physiologicalReaction direction="right-to-left" evidence="25">
        <dbReference type="Rhea" id="RHEA:15763"/>
    </physiologicalReaction>
</comment>
<comment type="pathway">
    <text evidence="6">Amino-acid biosynthesis; L-threonine biosynthesis; L-threonine from L-aspartate: step 1/5.</text>
</comment>
<evidence type="ECO:0000256" key="1">
    <source>
        <dbReference type="ARBA" id="ARBA00001920"/>
    </source>
</evidence>
<protein>
    <submittedName>
        <fullName evidence="27">Bifunctional aspartokinase/homoserine dehydrogenase 1</fullName>
    </submittedName>
</protein>
<keyword evidence="12" id="KW-0479">Metal-binding</keyword>
<evidence type="ECO:0000256" key="14">
    <source>
        <dbReference type="ARBA" id="ARBA00022777"/>
    </source>
</evidence>
<evidence type="ECO:0000256" key="21">
    <source>
        <dbReference type="ARBA" id="ARBA00023167"/>
    </source>
</evidence>
<feature type="domain" description="ACT" evidence="26">
    <location>
        <begin position="193"/>
        <end position="268"/>
    </location>
</feature>
<dbReference type="Gene3D" id="3.40.1160.10">
    <property type="entry name" value="Acetylglutamate kinase-like"/>
    <property type="match status" value="1"/>
</dbReference>
<evidence type="ECO:0000256" key="7">
    <source>
        <dbReference type="ARBA" id="ARBA00007952"/>
    </source>
</evidence>
<comment type="pathway">
    <text evidence="3">Amino-acid biosynthesis; L-methionine biosynthesis via de novo pathway; L-homoserine from L-aspartate: step 1/3.</text>
</comment>
<dbReference type="InterPro" id="IPR005106">
    <property type="entry name" value="Asp/hSer_DH_NAD-bd"/>
</dbReference>
<dbReference type="FunFam" id="3.30.360.10:FF:000006">
    <property type="entry name" value="Bifunctional aspartokinase/homoserine dehydrogenase"/>
    <property type="match status" value="1"/>
</dbReference>
<evidence type="ECO:0000256" key="25">
    <source>
        <dbReference type="ARBA" id="ARBA00048841"/>
    </source>
</evidence>
<organism evidence="27 28">
    <name type="scientific">Pisum sativum</name>
    <name type="common">Garden pea</name>
    <name type="synonym">Lathyrus oleraceus</name>
    <dbReference type="NCBI Taxonomy" id="3888"/>
    <lineage>
        <taxon>Eukaryota</taxon>
        <taxon>Viridiplantae</taxon>
        <taxon>Streptophyta</taxon>
        <taxon>Embryophyta</taxon>
        <taxon>Tracheophyta</taxon>
        <taxon>Spermatophyta</taxon>
        <taxon>Magnoliopsida</taxon>
        <taxon>eudicotyledons</taxon>
        <taxon>Gunneridae</taxon>
        <taxon>Pentapetalae</taxon>
        <taxon>rosids</taxon>
        <taxon>fabids</taxon>
        <taxon>Fabales</taxon>
        <taxon>Fabaceae</taxon>
        <taxon>Papilionoideae</taxon>
        <taxon>50 kb inversion clade</taxon>
        <taxon>NPAAA clade</taxon>
        <taxon>Hologalegina</taxon>
        <taxon>IRL clade</taxon>
        <taxon>Fabeae</taxon>
        <taxon>Lathyrus</taxon>
    </lineage>
</organism>
<dbReference type="SUPFAM" id="SSF51735">
    <property type="entry name" value="NAD(P)-binding Rossmann-fold domains"/>
    <property type="match status" value="1"/>
</dbReference>
<keyword evidence="10" id="KW-0808">Transferase</keyword>